<evidence type="ECO:0000313" key="11">
    <source>
        <dbReference type="Proteomes" id="UP000215027"/>
    </source>
</evidence>
<dbReference type="GO" id="GO:0008170">
    <property type="term" value="F:N-methyltransferase activity"/>
    <property type="evidence" value="ECO:0007669"/>
    <property type="project" value="InterPro"/>
</dbReference>
<dbReference type="PANTHER" id="PTHR33841">
    <property type="entry name" value="DNA METHYLTRANSFERASE YEEA-RELATED"/>
    <property type="match status" value="1"/>
</dbReference>
<evidence type="ECO:0000256" key="1">
    <source>
        <dbReference type="ARBA" id="ARBA00011900"/>
    </source>
</evidence>
<protein>
    <recommendedName>
        <fullName evidence="1">site-specific DNA-methyltransferase (adenine-specific)</fullName>
        <ecNumber evidence="1">2.1.1.72</ecNumber>
    </recommendedName>
</protein>
<evidence type="ECO:0000256" key="5">
    <source>
        <dbReference type="ARBA" id="ARBA00047942"/>
    </source>
</evidence>
<dbReference type="REBASE" id="154733">
    <property type="entry name" value="AspCfxKORF139P"/>
</dbReference>
<evidence type="ECO:0000256" key="6">
    <source>
        <dbReference type="SAM" id="MobiDB-lite"/>
    </source>
</evidence>
<keyword evidence="2" id="KW-0489">Methyltransferase</keyword>
<evidence type="ECO:0000256" key="2">
    <source>
        <dbReference type="ARBA" id="ARBA00022603"/>
    </source>
</evidence>
<dbReference type="KEGG" id="pbf:CFX0092_B0139"/>
<keyword evidence="10" id="KW-0067">ATP-binding</keyword>
<dbReference type="EC" id="2.1.1.72" evidence="1"/>
<name>A0A161KD07_9CHLR</name>
<keyword evidence="4" id="KW-0680">Restriction system</keyword>
<dbReference type="InterPro" id="IPR029063">
    <property type="entry name" value="SAM-dependent_MTases_sf"/>
</dbReference>
<evidence type="ECO:0000256" key="3">
    <source>
        <dbReference type="ARBA" id="ARBA00022679"/>
    </source>
</evidence>
<dbReference type="GO" id="GO:0003677">
    <property type="term" value="F:DNA binding"/>
    <property type="evidence" value="ECO:0007669"/>
    <property type="project" value="InterPro"/>
</dbReference>
<dbReference type="Proteomes" id="UP000215027">
    <property type="component" value="Chromosome II"/>
</dbReference>
<dbReference type="InterPro" id="IPR050953">
    <property type="entry name" value="N4_N6_ade-DNA_methylase"/>
</dbReference>
<dbReference type="GO" id="GO:0032259">
    <property type="term" value="P:methylation"/>
    <property type="evidence" value="ECO:0007669"/>
    <property type="project" value="UniProtKB-KW"/>
</dbReference>
<reference evidence="10" key="1">
    <citation type="submission" date="2016-01" db="EMBL/GenBank/DDBJ databases">
        <authorList>
            <person name="Mcilroy J.S."/>
            <person name="Karst M S."/>
            <person name="Albertsen M."/>
        </authorList>
    </citation>
    <scope>NUCLEOTIDE SEQUENCE</scope>
    <source>
        <strain evidence="10">Cfx-K</strain>
    </source>
</reference>
<dbReference type="Pfam" id="PF22240">
    <property type="entry name" value="ISP_coupler"/>
    <property type="match status" value="1"/>
</dbReference>
<keyword evidence="10" id="KW-0378">Hydrolase</keyword>
<dbReference type="InterPro" id="IPR003356">
    <property type="entry name" value="DNA_methylase_A-5"/>
</dbReference>
<feature type="compositionally biased region" description="Basic and acidic residues" evidence="6">
    <location>
        <begin position="874"/>
        <end position="886"/>
    </location>
</feature>
<dbReference type="GO" id="GO:0009307">
    <property type="term" value="P:DNA restriction-modification system"/>
    <property type="evidence" value="ECO:0007669"/>
    <property type="project" value="UniProtKB-KW"/>
</dbReference>
<dbReference type="PRINTS" id="PR00507">
    <property type="entry name" value="N12N6MTFRASE"/>
</dbReference>
<evidence type="ECO:0000313" key="10">
    <source>
        <dbReference type="EMBL" id="CUS05673.1"/>
    </source>
</evidence>
<feature type="domain" description="Type ISP restriction-modification enzyme coupler" evidence="9">
    <location>
        <begin position="162"/>
        <end position="283"/>
    </location>
</feature>
<evidence type="ECO:0000259" key="8">
    <source>
        <dbReference type="Pfam" id="PF18135"/>
    </source>
</evidence>
<dbReference type="GO" id="GO:0004386">
    <property type="term" value="F:helicase activity"/>
    <property type="evidence" value="ECO:0007669"/>
    <property type="project" value="UniProtKB-KW"/>
</dbReference>
<dbReference type="PANTHER" id="PTHR33841:SF1">
    <property type="entry name" value="DNA METHYLTRANSFERASE A"/>
    <property type="match status" value="1"/>
</dbReference>
<organism evidence="10 11">
    <name type="scientific">Candidatus Promineifilum breve</name>
    <dbReference type="NCBI Taxonomy" id="1806508"/>
    <lineage>
        <taxon>Bacteria</taxon>
        <taxon>Bacillati</taxon>
        <taxon>Chloroflexota</taxon>
        <taxon>Ardenticatenia</taxon>
        <taxon>Candidatus Promineifilales</taxon>
        <taxon>Candidatus Promineifilaceae</taxon>
        <taxon>Candidatus Promineifilum</taxon>
    </lineage>
</organism>
<dbReference type="Pfam" id="PF02384">
    <property type="entry name" value="N6_Mtase"/>
    <property type="match status" value="1"/>
</dbReference>
<dbReference type="Pfam" id="PF18135">
    <property type="entry name" value="Type_ISP_C"/>
    <property type="match status" value="1"/>
</dbReference>
<keyword evidence="10" id="KW-0547">Nucleotide-binding</keyword>
<feature type="domain" description="DNA methylase adenine-specific" evidence="7">
    <location>
        <begin position="289"/>
        <end position="470"/>
    </location>
</feature>
<keyword evidence="11" id="KW-1185">Reference proteome</keyword>
<sequence>MPVLNLKPSHKIVTNFYKAVAESGQLSLLHEGAVAPHFAALLRACAAPHGWTLQEQYQLARKGQSQLRLDGVLVDTFGLRHGVWEAKDTDDDLPKEARAKFKKGYPTDNILFQSPTRAILYQDGKEAADEDLTDPERLVSILKEFFAYEPPHYEQWDRAVAEFSVKVPELALNLKSLIEKELKENKRFAAAFDDFAEVARQAVNPNISVAAVEEMLIQHLLTERIFRKVFNNPDFAQRNVIAHEIEKVITALTSRSFSREAFLGRLDRFYGAIEATAATIDNYREKQTFLNTVYEQFFQGFSVKVADTHGIVYTPQAVVDFMVRSVDDILRREFGRADGLAADGVAILDPFVGTGNFILRVMRQMPRTRLEQKYRAELFCNEVMLLPYYIASMNIEHEYVELTGQYEPFEGIALVDTFELAEGRQPSLFAKENTQRVQRQKDAPIFVIIGNPPYNAAQLNENDNNKNRTYPVIGKRVSETYSKLSNASLLIKLNDPYVKAFRWASDRLGDEGVISFVTNNSFLRDFSFDGMRHALSNDFDELYILDLGGNVRQNPRLSGTTHNVFGIQVGVCISVLIRNGKNILPRKAQIYYASTGEEWRREEKCHFLDDKGSVFGVEWSIITPDQKGNWLTSGMKIEFDDFLSLGEKLTSPSSANSVFRTFSLGVSTNRDDWVYQFDETKLLKQVAQFSQTYNMELSRWIELGRPKPAIESLSRDDRSTKWSSMLLGKLEKGKRADFAVNKIRNSLYRPFVKSQLYYDRLLIDAPGQLAGYFPNLETEQENIAICVPGRGNRKDFGVLAVRSIVSLDLAFEKIQCFPFYTYNEDGSNRRENITDWALARFREVYGDPPETEFFLENSVSLPTADPEPGTNPGRETDPSRGTDPRQETGFSRKNPVSGGGITKWDIFHYVYALLHHPAYRQTYAANLRRELPRIPFVRDFWAYARAGARLAELHVNYEQQPEYPLTRLENPDQPLDWRVEKMRLSKDRTQIVYNDFLTLGGIPAAAFDYRLGNRSALEWVIDQYRVTTDKRSGITNDPNRADDPQYIVRLIGQVVAVSVATVGIVNGLPAWEIMTN</sequence>
<keyword evidence="3" id="KW-0808">Transferase</keyword>
<dbReference type="AlphaFoldDB" id="A0A161KD07"/>
<keyword evidence="10" id="KW-0347">Helicase</keyword>
<dbReference type="GO" id="GO:0009007">
    <property type="term" value="F:site-specific DNA-methyltransferase (adenine-specific) activity"/>
    <property type="evidence" value="ECO:0007669"/>
    <property type="project" value="UniProtKB-EC"/>
</dbReference>
<dbReference type="Gene3D" id="3.40.50.150">
    <property type="entry name" value="Vaccinia Virus protein VP39"/>
    <property type="match status" value="1"/>
</dbReference>
<dbReference type="InterPro" id="IPR053980">
    <property type="entry name" value="ISP_coupler"/>
</dbReference>
<dbReference type="PROSITE" id="PS00092">
    <property type="entry name" value="N6_MTASE"/>
    <property type="match status" value="1"/>
</dbReference>
<gene>
    <name evidence="10" type="ORF">CFX0092_B0139</name>
</gene>
<comment type="catalytic activity">
    <reaction evidence="5">
        <text>a 2'-deoxyadenosine in DNA + S-adenosyl-L-methionine = an N(6)-methyl-2'-deoxyadenosine in DNA + S-adenosyl-L-homocysteine + H(+)</text>
        <dbReference type="Rhea" id="RHEA:15197"/>
        <dbReference type="Rhea" id="RHEA-COMP:12418"/>
        <dbReference type="Rhea" id="RHEA-COMP:12419"/>
        <dbReference type="ChEBI" id="CHEBI:15378"/>
        <dbReference type="ChEBI" id="CHEBI:57856"/>
        <dbReference type="ChEBI" id="CHEBI:59789"/>
        <dbReference type="ChEBI" id="CHEBI:90615"/>
        <dbReference type="ChEBI" id="CHEBI:90616"/>
        <dbReference type="EC" id="2.1.1.72"/>
    </reaction>
</comment>
<feature type="domain" description="Type ISP restriction-modification enzyme LLaBIII C-terminal specificity" evidence="8">
    <location>
        <begin position="658"/>
        <end position="1049"/>
    </location>
</feature>
<evidence type="ECO:0000259" key="7">
    <source>
        <dbReference type="Pfam" id="PF02384"/>
    </source>
</evidence>
<dbReference type="InterPro" id="IPR041635">
    <property type="entry name" value="Type_ISP_LLaBIII_C"/>
</dbReference>
<evidence type="ECO:0000259" key="9">
    <source>
        <dbReference type="Pfam" id="PF22240"/>
    </source>
</evidence>
<accession>A0A161KD07</accession>
<dbReference type="InterPro" id="IPR002052">
    <property type="entry name" value="DNA_methylase_N6_adenine_CS"/>
</dbReference>
<proteinExistence type="predicted"/>
<evidence type="ECO:0000256" key="4">
    <source>
        <dbReference type="ARBA" id="ARBA00022747"/>
    </source>
</evidence>
<feature type="region of interest" description="Disordered" evidence="6">
    <location>
        <begin position="860"/>
        <end position="896"/>
    </location>
</feature>
<dbReference type="SUPFAM" id="SSF53335">
    <property type="entry name" value="S-adenosyl-L-methionine-dependent methyltransferases"/>
    <property type="match status" value="1"/>
</dbReference>
<dbReference type="EMBL" id="LN890656">
    <property type="protein sequence ID" value="CUS05673.1"/>
    <property type="molecule type" value="Genomic_DNA"/>
</dbReference>